<reference evidence="2" key="1">
    <citation type="submission" date="2020-06" db="EMBL/GenBank/DDBJ databases">
        <title>Novel chitinolytic bacterium.</title>
        <authorList>
            <person name="Ungkulpasvich U."/>
            <person name="Kosugi A."/>
            <person name="Uke A."/>
        </authorList>
    </citation>
    <scope>NUCLEOTIDE SEQUENCE</scope>
    <source>
        <strain evidence="2">UUS1-1</strain>
    </source>
</reference>
<comment type="caution">
    <text evidence="2">The sequence shown here is derived from an EMBL/GenBank/DDBJ whole genome shotgun (WGS) entry which is preliminary data.</text>
</comment>
<keyword evidence="3" id="KW-1185">Reference proteome</keyword>
<proteinExistence type="predicted"/>
<sequence>MAIVMRKGLFYSPLLTNEHGVNKLEKLYQTGVHSLKYKLSSFFPQSIDLELTGFFFLPFSWLIQNLEHTPTAEIGFHSRVTGDLKGELYLCFSRETAMELVSLEMKRKRPFRKFFLNKIDESFLSELTNILINTFWHTLHEELPTRWWLTPPVMIQNVMKSIQLASKIYSFDRRVLLAEISAYRPSFKMELIFIPAGESLNHFLAKLTDHMVRSELEENLF</sequence>
<dbReference type="AlphaFoldDB" id="A0A8J6I2D2"/>
<protein>
    <recommendedName>
        <fullName evidence="4">Chemotaxis protein CheC</fullName>
    </recommendedName>
</protein>
<dbReference type="GO" id="GO:0006935">
    <property type="term" value="P:chemotaxis"/>
    <property type="evidence" value="ECO:0007669"/>
    <property type="project" value="UniProtKB-KW"/>
</dbReference>
<evidence type="ECO:0000313" key="2">
    <source>
        <dbReference type="EMBL" id="MBA2132997.1"/>
    </source>
</evidence>
<dbReference type="Gene3D" id="3.40.1550.10">
    <property type="entry name" value="CheC-like"/>
    <property type="match status" value="1"/>
</dbReference>
<dbReference type="Proteomes" id="UP000657177">
    <property type="component" value="Unassembled WGS sequence"/>
</dbReference>
<evidence type="ECO:0000256" key="1">
    <source>
        <dbReference type="ARBA" id="ARBA00022500"/>
    </source>
</evidence>
<evidence type="ECO:0000313" key="3">
    <source>
        <dbReference type="Proteomes" id="UP000657177"/>
    </source>
</evidence>
<organism evidence="2 3">
    <name type="scientific">Capillibacterium thermochitinicola</name>
    <dbReference type="NCBI Taxonomy" id="2699427"/>
    <lineage>
        <taxon>Bacteria</taxon>
        <taxon>Bacillati</taxon>
        <taxon>Bacillota</taxon>
        <taxon>Capillibacterium</taxon>
    </lineage>
</organism>
<dbReference type="InterPro" id="IPR028976">
    <property type="entry name" value="CheC-like_sf"/>
</dbReference>
<dbReference type="SUPFAM" id="SSF103039">
    <property type="entry name" value="CheC-like"/>
    <property type="match status" value="1"/>
</dbReference>
<evidence type="ECO:0008006" key="4">
    <source>
        <dbReference type="Google" id="ProtNLM"/>
    </source>
</evidence>
<accession>A0A8J6I2D2</accession>
<name>A0A8J6I2D2_9FIRM</name>
<dbReference type="EMBL" id="JAAKDE010000010">
    <property type="protein sequence ID" value="MBA2132997.1"/>
    <property type="molecule type" value="Genomic_DNA"/>
</dbReference>
<keyword evidence="1" id="KW-0145">Chemotaxis</keyword>
<gene>
    <name evidence="2" type="ORF">G5B42_05500</name>
</gene>